<keyword evidence="3" id="KW-1185">Reference proteome</keyword>
<accession>A0ABP3LWC2</accession>
<reference evidence="3" key="1">
    <citation type="journal article" date="2019" name="Int. J. Syst. Evol. Microbiol.">
        <title>The Global Catalogue of Microorganisms (GCM) 10K type strain sequencing project: providing services to taxonomists for standard genome sequencing and annotation.</title>
        <authorList>
            <consortium name="The Broad Institute Genomics Platform"/>
            <consortium name="The Broad Institute Genome Sequencing Center for Infectious Disease"/>
            <person name="Wu L."/>
            <person name="Ma J."/>
        </authorList>
    </citation>
    <scope>NUCLEOTIDE SEQUENCE [LARGE SCALE GENOMIC DNA]</scope>
    <source>
        <strain evidence="3">JCM 14368</strain>
    </source>
</reference>
<evidence type="ECO:0000256" key="1">
    <source>
        <dbReference type="SAM" id="Phobius"/>
    </source>
</evidence>
<evidence type="ECO:0008006" key="4">
    <source>
        <dbReference type="Google" id="ProtNLM"/>
    </source>
</evidence>
<dbReference type="EMBL" id="BAAADB010000012">
    <property type="protein sequence ID" value="GAA0508229.1"/>
    <property type="molecule type" value="Genomic_DNA"/>
</dbReference>
<protein>
    <recommendedName>
        <fullName evidence="4">Cardiolipin synthase N-terminal domain-containing protein</fullName>
    </recommendedName>
</protein>
<keyword evidence="1" id="KW-0812">Transmembrane</keyword>
<evidence type="ECO:0000313" key="3">
    <source>
        <dbReference type="Proteomes" id="UP001500191"/>
    </source>
</evidence>
<proteinExistence type="predicted"/>
<gene>
    <name evidence="2" type="ORF">GCM10008937_15060</name>
</gene>
<keyword evidence="1" id="KW-1133">Transmembrane helix</keyword>
<evidence type="ECO:0000313" key="2">
    <source>
        <dbReference type="EMBL" id="GAA0508229.1"/>
    </source>
</evidence>
<keyword evidence="1" id="KW-0472">Membrane</keyword>
<dbReference type="Proteomes" id="UP001500191">
    <property type="component" value="Unassembled WGS sequence"/>
</dbReference>
<feature type="transmembrane region" description="Helical" evidence="1">
    <location>
        <begin position="96"/>
        <end position="115"/>
    </location>
</feature>
<name>A0ABP3LWC2_9DEIO</name>
<comment type="caution">
    <text evidence="2">The sequence shown here is derived from an EMBL/GenBank/DDBJ whole genome shotgun (WGS) entry which is preliminary data.</text>
</comment>
<organism evidence="2 3">
    <name type="scientific">Deinococcus depolymerans</name>
    <dbReference type="NCBI Taxonomy" id="392408"/>
    <lineage>
        <taxon>Bacteria</taxon>
        <taxon>Thermotogati</taxon>
        <taxon>Deinococcota</taxon>
        <taxon>Deinococci</taxon>
        <taxon>Deinococcales</taxon>
        <taxon>Deinococcaceae</taxon>
        <taxon>Deinococcus</taxon>
    </lineage>
</organism>
<feature type="transmembrane region" description="Helical" evidence="1">
    <location>
        <begin position="62"/>
        <end position="84"/>
    </location>
</feature>
<sequence>MLLVRSAFGEARREVPPLDREFLGLHHGAVCVRQGRSGGARVAVRSVRAGKLRGMTMDRVRVGVLLYLLLICLSSVLTCTYLLWQMVTQPETRGPEWILLVFGVVWVPGAMVYVLRLLRPAAGETA</sequence>